<dbReference type="EMBL" id="ARYK01000005">
    <property type="protein sequence ID" value="KCZ91637.1"/>
    <property type="molecule type" value="Genomic_DNA"/>
</dbReference>
<dbReference type="PATRIC" id="fig|1280950.3.peg.2200"/>
<dbReference type="PANTHER" id="PTHR47755:SF1">
    <property type="entry name" value="CELL DIVISION PROTEIN FTSX"/>
    <property type="match status" value="1"/>
</dbReference>
<dbReference type="PANTHER" id="PTHR47755">
    <property type="entry name" value="CELL DIVISION PROTEIN FTSX"/>
    <property type="match status" value="1"/>
</dbReference>
<dbReference type="GO" id="GO:0032153">
    <property type="term" value="C:cell division site"/>
    <property type="evidence" value="ECO:0007669"/>
    <property type="project" value="TreeGrafter"/>
</dbReference>
<dbReference type="GO" id="GO:0005886">
    <property type="term" value="C:plasma membrane"/>
    <property type="evidence" value="ECO:0007669"/>
    <property type="project" value="UniProtKB-SubCell"/>
</dbReference>
<evidence type="ECO:0000256" key="1">
    <source>
        <dbReference type="SAM" id="Phobius"/>
    </source>
</evidence>
<evidence type="ECO:0000313" key="3">
    <source>
        <dbReference type="Proteomes" id="UP000025171"/>
    </source>
</evidence>
<keyword evidence="1" id="KW-1133">Transmembrane helix</keyword>
<reference evidence="2 3" key="1">
    <citation type="journal article" date="2014" name="Antonie Van Leeuwenhoek">
        <title>Hyphomonas beringensis sp. nov. and Hyphomonas chukchiensis sp. nov., isolated from surface seawater of the Bering Sea and Chukchi Sea.</title>
        <authorList>
            <person name="Li C."/>
            <person name="Lai Q."/>
            <person name="Li G."/>
            <person name="Dong C."/>
            <person name="Wang J."/>
            <person name="Liao Y."/>
            <person name="Shao Z."/>
        </authorList>
    </citation>
    <scope>NUCLEOTIDE SEQUENCE [LARGE SCALE GENOMIC DNA]</scope>
    <source>
        <strain evidence="2 3">MHS-2</strain>
    </source>
</reference>
<sequence length="291" mass="30709">MSMAKETPLLPVEDVREAALFFVVGALCFLAALATLSAKSTYGAAKSWTAEVQGELTVSLPDVDRRGADEARKVIAETEGVREARVLTKAEIDALLEPNFGSRGLPDSLPLPQLVAVKADPAVADMGPTIARRLTEAGFANAVDEHADWAGDVRRVLGVARLTALIAVALLASTAVAVIAFATHAALLARRDIVDVLHLAGARDRFIAGLFERRFWVLGLRAGTVGALLALGAAALMIFTVQAHGSRAGLLPELSLDFLDLIILVVTPVIAGFASRFAARITVIRALKGMM</sequence>
<name>A0A059FM03_9PROT</name>
<dbReference type="InterPro" id="IPR004513">
    <property type="entry name" value="FtsX"/>
</dbReference>
<gene>
    <name evidence="2" type="ORF">HJO_10987</name>
</gene>
<keyword evidence="1" id="KW-0812">Transmembrane</keyword>
<keyword evidence="3" id="KW-1185">Reference proteome</keyword>
<organism evidence="2 3">
    <name type="scientific">Hyphomonas johnsonii MHS-2</name>
    <dbReference type="NCBI Taxonomy" id="1280950"/>
    <lineage>
        <taxon>Bacteria</taxon>
        <taxon>Pseudomonadati</taxon>
        <taxon>Pseudomonadota</taxon>
        <taxon>Alphaproteobacteria</taxon>
        <taxon>Hyphomonadales</taxon>
        <taxon>Hyphomonadaceae</taxon>
        <taxon>Hyphomonas</taxon>
    </lineage>
</organism>
<feature type="transmembrane region" description="Helical" evidence="1">
    <location>
        <begin position="164"/>
        <end position="189"/>
    </location>
</feature>
<dbReference type="GO" id="GO:0051301">
    <property type="term" value="P:cell division"/>
    <property type="evidence" value="ECO:0007669"/>
    <property type="project" value="InterPro"/>
</dbReference>
<dbReference type="Proteomes" id="UP000025171">
    <property type="component" value="Unassembled WGS sequence"/>
</dbReference>
<dbReference type="STRING" id="1280950.HJO_10987"/>
<protein>
    <submittedName>
        <fullName evidence="2">Putative permease</fullName>
    </submittedName>
</protein>
<comment type="caution">
    <text evidence="2">The sequence shown here is derived from an EMBL/GenBank/DDBJ whole genome shotgun (WGS) entry which is preliminary data.</text>
</comment>
<keyword evidence="1" id="KW-0472">Membrane</keyword>
<feature type="transmembrane region" description="Helical" evidence="1">
    <location>
        <begin position="261"/>
        <end position="283"/>
    </location>
</feature>
<feature type="transmembrane region" description="Helical" evidence="1">
    <location>
        <begin position="215"/>
        <end position="241"/>
    </location>
</feature>
<accession>A0A059FM03</accession>
<dbReference type="AlphaFoldDB" id="A0A059FM03"/>
<dbReference type="eggNOG" id="COG2177">
    <property type="taxonomic scope" value="Bacteria"/>
</dbReference>
<proteinExistence type="predicted"/>
<evidence type="ECO:0000313" key="2">
    <source>
        <dbReference type="EMBL" id="KCZ91637.1"/>
    </source>
</evidence>